<gene>
    <name evidence="2" type="ORF">LUZ61_004004</name>
</gene>
<dbReference type="PANTHER" id="PTHR33385">
    <property type="entry name" value="PROTEIN XRI1"/>
    <property type="match status" value="1"/>
</dbReference>
<dbReference type="GO" id="GO:0007140">
    <property type="term" value="P:male meiotic nuclear division"/>
    <property type="evidence" value="ECO:0007669"/>
    <property type="project" value="InterPro"/>
</dbReference>
<dbReference type="Proteomes" id="UP001210211">
    <property type="component" value="Unassembled WGS sequence"/>
</dbReference>
<reference evidence="2 3" key="1">
    <citation type="journal article" date="2022" name="Cell">
        <title>Repeat-based holocentromeres influence genome architecture and karyotype evolution.</title>
        <authorList>
            <person name="Hofstatter P.G."/>
            <person name="Thangavel G."/>
            <person name="Lux T."/>
            <person name="Neumann P."/>
            <person name="Vondrak T."/>
            <person name="Novak P."/>
            <person name="Zhang M."/>
            <person name="Costa L."/>
            <person name="Castellani M."/>
            <person name="Scott A."/>
            <person name="Toegelov H."/>
            <person name="Fuchs J."/>
            <person name="Mata-Sucre Y."/>
            <person name="Dias Y."/>
            <person name="Vanzela A.L.L."/>
            <person name="Huettel B."/>
            <person name="Almeida C.C.S."/>
            <person name="Simkova H."/>
            <person name="Souza G."/>
            <person name="Pedrosa-Harand A."/>
            <person name="Macas J."/>
            <person name="Mayer K.F.X."/>
            <person name="Houben A."/>
            <person name="Marques A."/>
        </authorList>
    </citation>
    <scope>NUCLEOTIDE SEQUENCE [LARGE SCALE GENOMIC DNA]</scope>
    <source>
        <strain evidence="2">RhyTen1mFocal</strain>
    </source>
</reference>
<comment type="caution">
    <text evidence="2">The sequence shown here is derived from an EMBL/GenBank/DDBJ whole genome shotgun (WGS) entry which is preliminary data.</text>
</comment>
<accession>A0AAD6ETB2</accession>
<dbReference type="GO" id="GO:0007143">
    <property type="term" value="P:female meiotic nuclear division"/>
    <property type="evidence" value="ECO:0007669"/>
    <property type="project" value="InterPro"/>
</dbReference>
<dbReference type="EMBL" id="JAMRDG010000001">
    <property type="protein sequence ID" value="KAJ3700299.1"/>
    <property type="molecule type" value="Genomic_DNA"/>
</dbReference>
<dbReference type="AlphaFoldDB" id="A0AAD6ETB2"/>
<feature type="region of interest" description="Disordered" evidence="1">
    <location>
        <begin position="121"/>
        <end position="152"/>
    </location>
</feature>
<organism evidence="2 3">
    <name type="scientific">Rhynchospora tenuis</name>
    <dbReference type="NCBI Taxonomy" id="198213"/>
    <lineage>
        <taxon>Eukaryota</taxon>
        <taxon>Viridiplantae</taxon>
        <taxon>Streptophyta</taxon>
        <taxon>Embryophyta</taxon>
        <taxon>Tracheophyta</taxon>
        <taxon>Spermatophyta</taxon>
        <taxon>Magnoliopsida</taxon>
        <taxon>Liliopsida</taxon>
        <taxon>Poales</taxon>
        <taxon>Cyperaceae</taxon>
        <taxon>Cyperoideae</taxon>
        <taxon>Rhynchosporeae</taxon>
        <taxon>Rhynchospora</taxon>
    </lineage>
</organism>
<evidence type="ECO:0000313" key="2">
    <source>
        <dbReference type="EMBL" id="KAJ3700299.1"/>
    </source>
</evidence>
<evidence type="ECO:0000256" key="1">
    <source>
        <dbReference type="SAM" id="MobiDB-lite"/>
    </source>
</evidence>
<dbReference type="InterPro" id="IPR039933">
    <property type="entry name" value="XRI1"/>
</dbReference>
<dbReference type="PANTHER" id="PTHR33385:SF18">
    <property type="entry name" value="XRI1-LIKE PROTEIN"/>
    <property type="match status" value="1"/>
</dbReference>
<evidence type="ECO:0000313" key="3">
    <source>
        <dbReference type="Proteomes" id="UP001210211"/>
    </source>
</evidence>
<name>A0AAD6ETB2_9POAL</name>
<keyword evidence="3" id="KW-1185">Reference proteome</keyword>
<protein>
    <recommendedName>
        <fullName evidence="4">Protein XRI1</fullName>
    </recommendedName>
</protein>
<proteinExistence type="predicted"/>
<feature type="compositionally biased region" description="Polar residues" evidence="1">
    <location>
        <begin position="135"/>
        <end position="152"/>
    </location>
</feature>
<sequence>MMALDTSFLSSHQSLLDWDQLSFGISDFHDIKSSGMESSSSSDASIGFFQDVFTNSSESCKRRKKFAALSEPDIANYEDLNYLIEDFWDSTSSDPPEILNCVTQETTVVSEDHLTSVFLESPSFSPQTARDHNAELNSTESDNLSAGTKPSSPSFNQNFLILPQNGNKKKRSISVVHPFAAVKPAGLEGDLTLDDINEKILMRPARPVRHPVGEFACGPTVTFGGPSLSGKSVVSLMRIQTRGTGSITIIRTKG</sequence>
<evidence type="ECO:0008006" key="4">
    <source>
        <dbReference type="Google" id="ProtNLM"/>
    </source>
</evidence>